<name>A0A8J5HSU4_ZINOF</name>
<evidence type="ECO:0000313" key="2">
    <source>
        <dbReference type="Proteomes" id="UP000734854"/>
    </source>
</evidence>
<comment type="caution">
    <text evidence="1">The sequence shown here is derived from an EMBL/GenBank/DDBJ whole genome shotgun (WGS) entry which is preliminary data.</text>
</comment>
<evidence type="ECO:0008006" key="3">
    <source>
        <dbReference type="Google" id="ProtNLM"/>
    </source>
</evidence>
<reference evidence="1 2" key="1">
    <citation type="submission" date="2020-08" db="EMBL/GenBank/DDBJ databases">
        <title>Plant Genome Project.</title>
        <authorList>
            <person name="Zhang R.-G."/>
        </authorList>
    </citation>
    <scope>NUCLEOTIDE SEQUENCE [LARGE SCALE GENOMIC DNA]</scope>
    <source>
        <tissue evidence="1">Rhizome</tissue>
    </source>
</reference>
<organism evidence="1 2">
    <name type="scientific">Zingiber officinale</name>
    <name type="common">Ginger</name>
    <name type="synonym">Amomum zingiber</name>
    <dbReference type="NCBI Taxonomy" id="94328"/>
    <lineage>
        <taxon>Eukaryota</taxon>
        <taxon>Viridiplantae</taxon>
        <taxon>Streptophyta</taxon>
        <taxon>Embryophyta</taxon>
        <taxon>Tracheophyta</taxon>
        <taxon>Spermatophyta</taxon>
        <taxon>Magnoliopsida</taxon>
        <taxon>Liliopsida</taxon>
        <taxon>Zingiberales</taxon>
        <taxon>Zingiberaceae</taxon>
        <taxon>Zingiber</taxon>
    </lineage>
</organism>
<dbReference type="Proteomes" id="UP000734854">
    <property type="component" value="Unassembled WGS sequence"/>
</dbReference>
<dbReference type="PANTHER" id="PTHR36379:SF1">
    <property type="entry name" value="PUTATIVE RECOMBINATION INITIATION DEFECT 1-RELATED"/>
    <property type="match status" value="1"/>
</dbReference>
<proteinExistence type="predicted"/>
<dbReference type="PANTHER" id="PTHR36379">
    <property type="entry name" value="PROTEIN PRD1"/>
    <property type="match status" value="1"/>
</dbReference>
<sequence>MRRDGVVFQEEGGEGWQMELFDEDADEDREMAGCGKGHRPSMSVATSEGGVICLACLSALLSDPRALTHHVSYALSQLSTAIRCPDFVRRLAGRQPHLIVSPLVRALASFDDEPLARQLIDLVSDLSECGLPRSVFGDFVSRVSDFISSGGLAWSRRQFFMLHCLGVLLNSRQDCNPAAHIRDKAALFSILVTGLQLPSEEIRGEILFVLYKMFLQQVMPWTDESNSEHDYSLKEESLLKLALETLLKAQKDDVRTNCIALLLVLAQRGVFENLFGNSRLLSLNSERVKPMKEDGLLLSSSLVDMFADAIKGPLLSSDIQLQTNTLDLIFHTVSSGFSSVKQIQALIEKDIADYVFEVLRLSGNQDSVIISCLHILDILATADEAFVHRLAVGFNILLPVLRYVIEIPLHPAQNHALKLVWTCITHCPGIMSISQVEELAGILAQLFKRKATVELPIVSEAFTLACLTFVELLKSPSSCNINQLAPLIQEASRNAIISSISSQEDSVIFLYSLYLVKELYSSIVEECSITCAKQELEKQITETCEKYLLPWLARVIDEMQDEEIVLGILETFHLILLKGSEIVARCFAEFLVSSSWFSLAFGCLGFFPTAKMKTRIYMMLSSVIDLLLGPDLGEPIRDCYLNLPCDPLELIYLLGQSNLQDSFLASCQSAVLMLLYVSSLYDDRLTDGSQLLASLEQYILVNYNNLSSGATHPMIGSQLVHLYALVRSDTLNYKIPYSAEVEKSIFNLIAQMNWDLLSIDLHPRALKWLFQQEEISTPLSFLILNVCRSYSTNKDQICLRANSIKLLDIQMIAELIVSGDNFVIQLMLSLLVEGLEEDRKNDIVHLITAMTDILNIFPRASNEFILHGIAETLRKVFYSVYFNQIETCSLLIFNVLYLADHAALCQDEDWRGIILKLLEHLKAKLTSSTFGQEEILIIAIFSLILHYSTRQILVEASKAILLDKSLALALERIVHTSCGKGPTLVSCDEDTPAGETLIFVLLLYFFTLRSSHIIFSGAMNWQEFFQSSDEVHGSSVFCIKCHDICRLLHFGPTVVKLVSSHCLMELLTRISDQRGKSNNNLKLSMKYLESIMTVTEGLLFYEDFSTATACRVCLSRLLGWEKLGVLEKKVIRNSRWFRIIMEELAMALAAPSLASRSFINQHKPAAHVAIILLQLNESPPWLNSVFSSSCISGILGNLSACNLTPDMVKLFKELTIRKYMNKEQVDTIHHLFQVRVCRKQVYTDSFGEQTPKEDLPKAIKNHDDMGDICNVLIQLMLSSNKYCNESKPEHEKLLEEIDMFFQISTTVME</sequence>
<dbReference type="GO" id="GO:0042138">
    <property type="term" value="P:meiotic DNA double-strand break formation"/>
    <property type="evidence" value="ECO:0007669"/>
    <property type="project" value="InterPro"/>
</dbReference>
<accession>A0A8J5HSU4</accession>
<evidence type="ECO:0000313" key="1">
    <source>
        <dbReference type="EMBL" id="KAG6522887.1"/>
    </source>
</evidence>
<gene>
    <name evidence="1" type="ORF">ZIOFF_020042</name>
</gene>
<dbReference type="InterPro" id="IPR044968">
    <property type="entry name" value="PRD1"/>
</dbReference>
<protein>
    <recommendedName>
        <fullName evidence="3">Protein PRD1</fullName>
    </recommendedName>
</protein>
<dbReference type="InterPro" id="IPR016024">
    <property type="entry name" value="ARM-type_fold"/>
</dbReference>
<dbReference type="EMBL" id="JACMSC010000005">
    <property type="protein sequence ID" value="KAG6522887.1"/>
    <property type="molecule type" value="Genomic_DNA"/>
</dbReference>
<dbReference type="SUPFAM" id="SSF48371">
    <property type="entry name" value="ARM repeat"/>
    <property type="match status" value="1"/>
</dbReference>
<keyword evidence="2" id="KW-1185">Reference proteome</keyword>